<dbReference type="InterPro" id="IPR036555">
    <property type="entry name" value="NusA_N_sf"/>
</dbReference>
<name>A0A848LK65_9BACT</name>
<feature type="domain" description="Transcription factor NusA N-terminal" evidence="1">
    <location>
        <begin position="212"/>
        <end position="281"/>
    </location>
</feature>
<feature type="domain" description="DUF6891" evidence="2">
    <location>
        <begin position="5"/>
        <end position="193"/>
    </location>
</feature>
<gene>
    <name evidence="3" type="ORF">HG543_25035</name>
</gene>
<accession>A0A848LK65</accession>
<reference evidence="3 4" key="1">
    <citation type="submission" date="2020-04" db="EMBL/GenBank/DDBJ databases">
        <title>Draft genome of Pyxidicoccus fallax type strain.</title>
        <authorList>
            <person name="Whitworth D.E."/>
        </authorList>
    </citation>
    <scope>NUCLEOTIDE SEQUENCE [LARGE SCALE GENOMIC DNA]</scope>
    <source>
        <strain evidence="3 4">DSM 14698</strain>
    </source>
</reference>
<dbReference type="AlphaFoldDB" id="A0A848LK65"/>
<dbReference type="RefSeq" id="WP_169347372.1">
    <property type="nucleotide sequence ID" value="NZ_JABBJJ010000123.1"/>
</dbReference>
<dbReference type="InterPro" id="IPR013735">
    <property type="entry name" value="TF_NusA_N"/>
</dbReference>
<evidence type="ECO:0000313" key="3">
    <source>
        <dbReference type="EMBL" id="NMO18098.1"/>
    </source>
</evidence>
<sequence length="357" mass="40466">MPTHEEQWEHLRSRIEVAVLGGYIDEKEILAHAEEDLEEGSSEHESLPSYARRLLDEQRAAEARWTEPTVNDAITRAFDELNSRGIVALENAGYTKSEGWEDVGNVAKYSYEPMRGATFFHGQDVERGVLGAGLWLAFGALDADGNPSDDDAASLAIAHEVRETLARHGVPTEWNGSVEQRIHIPPFDWRKRRWTQAAQKSPPPTRFSCERVIQGAMHERGVSREDAIAALEGFFSDMARKHYGAQFAFEAHYDPEQDRVEIFRTITAVEQRSDDPAVAVNERFCSQLNAVLKGGIEPGDELIFQVFYLKDDDYLAQAQDEQYARLLDMETDRRFMELPTVRAVRQGVLEQLRAMGR</sequence>
<evidence type="ECO:0000313" key="4">
    <source>
        <dbReference type="Proteomes" id="UP000518300"/>
    </source>
</evidence>
<dbReference type="Pfam" id="PF08529">
    <property type="entry name" value="NusA_N"/>
    <property type="match status" value="1"/>
</dbReference>
<dbReference type="InterPro" id="IPR054186">
    <property type="entry name" value="DUF6891"/>
</dbReference>
<organism evidence="3 4">
    <name type="scientific">Pyxidicoccus fallax</name>
    <dbReference type="NCBI Taxonomy" id="394095"/>
    <lineage>
        <taxon>Bacteria</taxon>
        <taxon>Pseudomonadati</taxon>
        <taxon>Myxococcota</taxon>
        <taxon>Myxococcia</taxon>
        <taxon>Myxococcales</taxon>
        <taxon>Cystobacterineae</taxon>
        <taxon>Myxococcaceae</taxon>
        <taxon>Pyxidicoccus</taxon>
    </lineage>
</organism>
<dbReference type="Proteomes" id="UP000518300">
    <property type="component" value="Unassembled WGS sequence"/>
</dbReference>
<dbReference type="Pfam" id="PF21831">
    <property type="entry name" value="DUF6891"/>
    <property type="match status" value="1"/>
</dbReference>
<dbReference type="GO" id="GO:0031554">
    <property type="term" value="P:regulation of termination of DNA-templated transcription"/>
    <property type="evidence" value="ECO:0007669"/>
    <property type="project" value="InterPro"/>
</dbReference>
<dbReference type="Gene3D" id="3.30.1480.10">
    <property type="entry name" value="NusA, N-terminal domain"/>
    <property type="match status" value="1"/>
</dbReference>
<protein>
    <submittedName>
        <fullName evidence="3">Uncharacterized protein</fullName>
    </submittedName>
</protein>
<evidence type="ECO:0000259" key="1">
    <source>
        <dbReference type="Pfam" id="PF08529"/>
    </source>
</evidence>
<evidence type="ECO:0000259" key="2">
    <source>
        <dbReference type="Pfam" id="PF21831"/>
    </source>
</evidence>
<keyword evidence="4" id="KW-1185">Reference proteome</keyword>
<dbReference type="EMBL" id="JABBJJ010000123">
    <property type="protein sequence ID" value="NMO18098.1"/>
    <property type="molecule type" value="Genomic_DNA"/>
</dbReference>
<dbReference type="GO" id="GO:0003700">
    <property type="term" value="F:DNA-binding transcription factor activity"/>
    <property type="evidence" value="ECO:0007669"/>
    <property type="project" value="InterPro"/>
</dbReference>
<comment type="caution">
    <text evidence="3">The sequence shown here is derived from an EMBL/GenBank/DDBJ whole genome shotgun (WGS) entry which is preliminary data.</text>
</comment>
<dbReference type="SUPFAM" id="SSF69705">
    <property type="entry name" value="Transcription factor NusA, N-terminal domain"/>
    <property type="match status" value="1"/>
</dbReference>
<proteinExistence type="predicted"/>